<dbReference type="InterPro" id="IPR043129">
    <property type="entry name" value="ATPase_NBD"/>
</dbReference>
<evidence type="ECO:0000313" key="2">
    <source>
        <dbReference type="Proteomes" id="UP000284706"/>
    </source>
</evidence>
<keyword evidence="2" id="KW-1185">Reference proteome</keyword>
<dbReference type="EMBL" id="NHYE01005147">
    <property type="protein sequence ID" value="PPQ76554.1"/>
    <property type="molecule type" value="Genomic_DNA"/>
</dbReference>
<organism evidence="1 2">
    <name type="scientific">Gymnopilus dilepis</name>
    <dbReference type="NCBI Taxonomy" id="231916"/>
    <lineage>
        <taxon>Eukaryota</taxon>
        <taxon>Fungi</taxon>
        <taxon>Dikarya</taxon>
        <taxon>Basidiomycota</taxon>
        <taxon>Agaricomycotina</taxon>
        <taxon>Agaricomycetes</taxon>
        <taxon>Agaricomycetidae</taxon>
        <taxon>Agaricales</taxon>
        <taxon>Agaricineae</taxon>
        <taxon>Hymenogastraceae</taxon>
        <taxon>Gymnopilus</taxon>
    </lineage>
</organism>
<dbReference type="Proteomes" id="UP000284706">
    <property type="component" value="Unassembled WGS sequence"/>
</dbReference>
<dbReference type="PANTHER" id="PTHR14187:SF5">
    <property type="entry name" value="HEAT SHOCK 70 KDA PROTEIN 12A"/>
    <property type="match status" value="1"/>
</dbReference>
<dbReference type="STRING" id="231916.A0A409WDG0"/>
<dbReference type="OrthoDB" id="2963168at2759"/>
<sequence>MLIGLKDFTDIPALNISQIAARMATNCGSILLDERFGALMKDQACIQVEVLDVDGTASNSPRCRLEGLLQYFPTFYSFLFSLTRGAVHQFRGREKLQYKGETEDNHMSREDEFFDFTCFNTGDLDDPSVGLENGVVSIPGILLRREVFDPVVNKVLESMRQHMRELAPGGTPQTIFLVGGFAENPYLFSKIKVQNFKDLSGTSIYRPLDADTAVLRGAANFGITGRPLESKIYVPHSYAMKVKLPAEPVDWTMRPTFIKDNGAGVLVCEKRLQYLLFSGSVPKGYVERIYEAYKRLITANSLEEWRGRNARKHHIFIRKDYPHWDTKPIRKLSKNSKDCDRRIIPLDAIFRARIFKHRGRHEIKRYADEEGLEEVCLWQVDLMTLHHFKFAPEGSDERFYTEFELGLEVDSTALYGILLYGGSEVARFASIFLWSHKYLTCNDPAEPL</sequence>
<dbReference type="PANTHER" id="PTHR14187">
    <property type="entry name" value="ALPHA KINASE/ELONGATION FACTOR 2 KINASE"/>
    <property type="match status" value="1"/>
</dbReference>
<dbReference type="SUPFAM" id="SSF53067">
    <property type="entry name" value="Actin-like ATPase domain"/>
    <property type="match status" value="1"/>
</dbReference>
<accession>A0A409WDG0</accession>
<reference evidence="1 2" key="1">
    <citation type="journal article" date="2018" name="Evol. Lett.">
        <title>Horizontal gene cluster transfer increased hallucinogenic mushroom diversity.</title>
        <authorList>
            <person name="Reynolds H.T."/>
            <person name="Vijayakumar V."/>
            <person name="Gluck-Thaler E."/>
            <person name="Korotkin H.B."/>
            <person name="Matheny P.B."/>
            <person name="Slot J.C."/>
        </authorList>
    </citation>
    <scope>NUCLEOTIDE SEQUENCE [LARGE SCALE GENOMIC DNA]</scope>
    <source>
        <strain evidence="1 2">SRW20</strain>
    </source>
</reference>
<comment type="caution">
    <text evidence="1">The sequence shown here is derived from an EMBL/GenBank/DDBJ whole genome shotgun (WGS) entry which is preliminary data.</text>
</comment>
<protein>
    <submittedName>
        <fullName evidence="1">Uncharacterized protein</fullName>
    </submittedName>
</protein>
<proteinExistence type="predicted"/>
<name>A0A409WDG0_9AGAR</name>
<dbReference type="InParanoid" id="A0A409WDG0"/>
<evidence type="ECO:0000313" key="1">
    <source>
        <dbReference type="EMBL" id="PPQ76554.1"/>
    </source>
</evidence>
<gene>
    <name evidence="1" type="ORF">CVT26_013266</name>
</gene>
<dbReference type="AlphaFoldDB" id="A0A409WDG0"/>